<evidence type="ECO:0000313" key="3">
    <source>
        <dbReference type="Proteomes" id="UP000503540"/>
    </source>
</evidence>
<dbReference type="SUPFAM" id="SSF102198">
    <property type="entry name" value="Putative cyclase"/>
    <property type="match status" value="1"/>
</dbReference>
<dbReference type="PANTHER" id="PTHR31118">
    <property type="entry name" value="CYCLASE-LIKE PROTEIN 2"/>
    <property type="match status" value="1"/>
</dbReference>
<protein>
    <submittedName>
        <fullName evidence="2">Cyclase family protein</fullName>
    </submittedName>
</protein>
<evidence type="ECO:0000313" key="2">
    <source>
        <dbReference type="EMBL" id="QIS11283.1"/>
    </source>
</evidence>
<keyword evidence="1" id="KW-0472">Membrane</keyword>
<dbReference type="Pfam" id="PF04199">
    <property type="entry name" value="Cyclase"/>
    <property type="match status" value="1"/>
</dbReference>
<feature type="transmembrane region" description="Helical" evidence="1">
    <location>
        <begin position="223"/>
        <end position="244"/>
    </location>
</feature>
<dbReference type="InterPro" id="IPR007325">
    <property type="entry name" value="KFase/CYL"/>
</dbReference>
<dbReference type="Gene3D" id="3.50.30.50">
    <property type="entry name" value="Putative cyclase"/>
    <property type="match status" value="1"/>
</dbReference>
<dbReference type="EMBL" id="CP046172">
    <property type="protein sequence ID" value="QIS11283.1"/>
    <property type="molecule type" value="Genomic_DNA"/>
</dbReference>
<dbReference type="AlphaFoldDB" id="A0A6G9YE49"/>
<sequence length="253" mass="26793">MMPDNLAQIFAAAELIDLSSDIGDHAEGPFTTRIDALEPEPGADFFCANVLPKIAAHAVGRLNAADFPDSAFLRHEMVHASVHAGSHIDAPGHYGPAADGVRRDINDAPLRSFYGPGVLFDLAKPDGEIVTRADIELPEGTAPGSIVLIRTGGDKAIAAEAIEYLLDAGITVIGTDGASFDGPFEPMIERFLAGDRAALWPAHVLGRHRPYYQIERLANLDKLPAAGFFVIALPVLIAGATAAWTRAIAVLQS</sequence>
<organism evidence="2 3">
    <name type="scientific">Nocardia arthritidis</name>
    <dbReference type="NCBI Taxonomy" id="228602"/>
    <lineage>
        <taxon>Bacteria</taxon>
        <taxon>Bacillati</taxon>
        <taxon>Actinomycetota</taxon>
        <taxon>Actinomycetes</taxon>
        <taxon>Mycobacteriales</taxon>
        <taxon>Nocardiaceae</taxon>
        <taxon>Nocardia</taxon>
    </lineage>
</organism>
<accession>A0A6G9YE49</accession>
<keyword evidence="1" id="KW-1133">Transmembrane helix</keyword>
<dbReference type="InterPro" id="IPR037175">
    <property type="entry name" value="KFase_sf"/>
</dbReference>
<gene>
    <name evidence="2" type="ORF">F5544_17035</name>
</gene>
<dbReference type="GO" id="GO:0019441">
    <property type="term" value="P:L-tryptophan catabolic process to kynurenine"/>
    <property type="evidence" value="ECO:0007669"/>
    <property type="project" value="InterPro"/>
</dbReference>
<dbReference type="GO" id="GO:0004061">
    <property type="term" value="F:arylformamidase activity"/>
    <property type="evidence" value="ECO:0007669"/>
    <property type="project" value="InterPro"/>
</dbReference>
<keyword evidence="1" id="KW-0812">Transmembrane</keyword>
<dbReference type="Proteomes" id="UP000503540">
    <property type="component" value="Chromosome"/>
</dbReference>
<dbReference type="KEGG" id="nah:F5544_17035"/>
<evidence type="ECO:0000256" key="1">
    <source>
        <dbReference type="SAM" id="Phobius"/>
    </source>
</evidence>
<keyword evidence="3" id="KW-1185">Reference proteome</keyword>
<name>A0A6G9YE49_9NOCA</name>
<proteinExistence type="predicted"/>
<reference evidence="2 3" key="1">
    <citation type="journal article" date="2019" name="ACS Chem. Biol.">
        <title>Identification and Mobilization of a Cryptic Antibiotic Biosynthesis Gene Locus from a Human-Pathogenic Nocardia Isolate.</title>
        <authorList>
            <person name="Herisse M."/>
            <person name="Ishida K."/>
            <person name="Porter J.L."/>
            <person name="Howden B."/>
            <person name="Hertweck C."/>
            <person name="Stinear T.P."/>
            <person name="Pidot S.J."/>
        </authorList>
    </citation>
    <scope>NUCLEOTIDE SEQUENCE [LARGE SCALE GENOMIC DNA]</scope>
    <source>
        <strain evidence="2 3">AUSMDU00012717</strain>
    </source>
</reference>
<dbReference type="PANTHER" id="PTHR31118:SF12">
    <property type="entry name" value="CYCLASE-LIKE PROTEIN 2"/>
    <property type="match status" value="1"/>
</dbReference>
<dbReference type="RefSeq" id="WP_167474127.1">
    <property type="nucleotide sequence ID" value="NZ_CP046172.1"/>
</dbReference>